<reference evidence="1" key="1">
    <citation type="submission" date="2022-08" db="EMBL/GenBank/DDBJ databases">
        <title>Draft genome sequence of Lysinibacillus sp. strain KH24.</title>
        <authorList>
            <person name="Kanbe H."/>
            <person name="Itoh H."/>
        </authorList>
    </citation>
    <scope>NUCLEOTIDE SEQUENCE</scope>
    <source>
        <strain evidence="1">KH24</strain>
    </source>
</reference>
<dbReference type="EMBL" id="BRZA01000001">
    <property type="protein sequence ID" value="GLC87726.1"/>
    <property type="molecule type" value="Genomic_DNA"/>
</dbReference>
<proteinExistence type="predicted"/>
<dbReference type="RefSeq" id="WP_264987444.1">
    <property type="nucleotide sequence ID" value="NZ_BRZA01000001.1"/>
</dbReference>
<dbReference type="Proteomes" id="UP001065593">
    <property type="component" value="Unassembled WGS sequence"/>
</dbReference>
<organism evidence="1 2">
    <name type="scientific">Lysinibacillus piscis</name>
    <dbReference type="NCBI Taxonomy" id="2518931"/>
    <lineage>
        <taxon>Bacteria</taxon>
        <taxon>Bacillati</taxon>
        <taxon>Bacillota</taxon>
        <taxon>Bacilli</taxon>
        <taxon>Bacillales</taxon>
        <taxon>Bacillaceae</taxon>
        <taxon>Lysinibacillus</taxon>
    </lineage>
</organism>
<accession>A0ABQ5NI20</accession>
<evidence type="ECO:0000313" key="2">
    <source>
        <dbReference type="Proteomes" id="UP001065593"/>
    </source>
</evidence>
<comment type="caution">
    <text evidence="1">The sequence shown here is derived from an EMBL/GenBank/DDBJ whole genome shotgun (WGS) entry which is preliminary data.</text>
</comment>
<protein>
    <recommendedName>
        <fullName evidence="3">Sporulation protein</fullName>
    </recommendedName>
</protein>
<keyword evidence="2" id="KW-1185">Reference proteome</keyword>
<name>A0ABQ5NI20_9BACI</name>
<gene>
    <name evidence="1" type="ORF">LYSBPC_08530</name>
</gene>
<dbReference type="PROSITE" id="PS51257">
    <property type="entry name" value="PROKAR_LIPOPROTEIN"/>
    <property type="match status" value="1"/>
</dbReference>
<evidence type="ECO:0008006" key="3">
    <source>
        <dbReference type="Google" id="ProtNLM"/>
    </source>
</evidence>
<evidence type="ECO:0000313" key="1">
    <source>
        <dbReference type="EMBL" id="GLC87726.1"/>
    </source>
</evidence>
<sequence>MRHLIKTLLLCIGSMLLLSGCMEKEKFVVYGATTQGKDVEIIVKDADYVERATVIQFEDSMLVAVQIKPWRKWQKAKLEKKLQKQLDKKYPKQEILVSADYKIFYEANKIKKEQLENTKLNERLTKLKELAKEQT</sequence>